<sequence>MVAVITKQFVNIAIKVNKDVKRLVNQEILDNESLQQSVKKVKTIQGQKRINNYYSLADIEPSHQKEIE</sequence>
<accession>A0A9N9CB82</accession>
<dbReference type="EMBL" id="CAJVPQ010002396">
    <property type="protein sequence ID" value="CAG8595558.1"/>
    <property type="molecule type" value="Genomic_DNA"/>
</dbReference>
<gene>
    <name evidence="1" type="ORF">FCALED_LOCUS8323</name>
</gene>
<protein>
    <submittedName>
        <fullName evidence="1">17316_t:CDS:1</fullName>
    </submittedName>
</protein>
<reference evidence="1" key="1">
    <citation type="submission" date="2021-06" db="EMBL/GenBank/DDBJ databases">
        <authorList>
            <person name="Kallberg Y."/>
            <person name="Tangrot J."/>
            <person name="Rosling A."/>
        </authorList>
    </citation>
    <scope>NUCLEOTIDE SEQUENCE</scope>
    <source>
        <strain evidence="1">UK204</strain>
    </source>
</reference>
<comment type="caution">
    <text evidence="1">The sequence shown here is derived from an EMBL/GenBank/DDBJ whole genome shotgun (WGS) entry which is preliminary data.</text>
</comment>
<name>A0A9N9CB82_9GLOM</name>
<dbReference type="Proteomes" id="UP000789570">
    <property type="component" value="Unassembled WGS sequence"/>
</dbReference>
<organism evidence="1 2">
    <name type="scientific">Funneliformis caledonium</name>
    <dbReference type="NCBI Taxonomy" id="1117310"/>
    <lineage>
        <taxon>Eukaryota</taxon>
        <taxon>Fungi</taxon>
        <taxon>Fungi incertae sedis</taxon>
        <taxon>Mucoromycota</taxon>
        <taxon>Glomeromycotina</taxon>
        <taxon>Glomeromycetes</taxon>
        <taxon>Glomerales</taxon>
        <taxon>Glomeraceae</taxon>
        <taxon>Funneliformis</taxon>
    </lineage>
</organism>
<evidence type="ECO:0000313" key="2">
    <source>
        <dbReference type="Proteomes" id="UP000789570"/>
    </source>
</evidence>
<dbReference type="AlphaFoldDB" id="A0A9N9CB82"/>
<keyword evidence="2" id="KW-1185">Reference proteome</keyword>
<proteinExistence type="predicted"/>
<evidence type="ECO:0000313" key="1">
    <source>
        <dbReference type="EMBL" id="CAG8595558.1"/>
    </source>
</evidence>